<dbReference type="PANTHER" id="PTHR47878:SF1">
    <property type="entry name" value="FLAVODOXIN_FERREDOXIN--NADP REDUCTASE"/>
    <property type="match status" value="1"/>
</dbReference>
<proteinExistence type="inferred from homology"/>
<dbReference type="Pfam" id="PF00175">
    <property type="entry name" value="NAD_binding_1"/>
    <property type="match status" value="1"/>
</dbReference>
<evidence type="ECO:0000256" key="6">
    <source>
        <dbReference type="ARBA" id="ARBA00022827"/>
    </source>
</evidence>
<feature type="domain" description="FAD-binding FR-type" evidence="10">
    <location>
        <begin position="19"/>
        <end position="126"/>
    </location>
</feature>
<dbReference type="GO" id="GO:0004324">
    <property type="term" value="F:ferredoxin-NADP+ reductase activity"/>
    <property type="evidence" value="ECO:0007669"/>
    <property type="project" value="UniProtKB-EC"/>
</dbReference>
<dbReference type="InterPro" id="IPR001433">
    <property type="entry name" value="OxRdtase_FAD/NAD-bd"/>
</dbReference>
<evidence type="ECO:0000256" key="4">
    <source>
        <dbReference type="ARBA" id="ARBA00022630"/>
    </source>
</evidence>
<sequence length="284" mass="31826">MTEHRPVSETAARPVKAPTLPDAQTVTSVRHWTDRLFSFRVTRPQSLRFRSGEFVMIGLMGEPDEKTGKAKPLLRAYSIASPSWDEELEFYSIKVQDGPLTSRLQHIEPGDEIILRPKPVGTLVHDALLPGKRLWLFATGTGIAPFASLLRDPQTFEDYDEIILTHTCREVGELAYGAELIKSIPEDELLVELLGSDNLKKLRYYPTTTREESPKMGRITDLMRSGQVFEDLGVAPLAPDTDRAMVCGNLAFNLEIKELLEGYGLEEGANSDPKHYVVEKAFLD</sequence>
<keyword evidence="8 11" id="KW-0560">Oxidoreductase</keyword>
<keyword evidence="5" id="KW-0547">Nucleotide-binding</keyword>
<comment type="similarity">
    <text evidence="2">Belongs to the ferredoxin--NADP reductase type 1 family.</text>
</comment>
<name>A0A1X6Z5G0_9RHOB</name>
<dbReference type="GO" id="GO:0034599">
    <property type="term" value="P:cellular response to oxidative stress"/>
    <property type="evidence" value="ECO:0007669"/>
    <property type="project" value="TreeGrafter"/>
</dbReference>
<dbReference type="InterPro" id="IPR017938">
    <property type="entry name" value="Riboflavin_synthase-like_b-brl"/>
</dbReference>
<dbReference type="PANTHER" id="PTHR47878">
    <property type="entry name" value="OXIDOREDUCTASE FAD/NAD(P)-BINDING DOMAIN PROTEIN"/>
    <property type="match status" value="1"/>
</dbReference>
<keyword evidence="7" id="KW-0521">NADP</keyword>
<evidence type="ECO:0000313" key="11">
    <source>
        <dbReference type="EMBL" id="SLN41084.1"/>
    </source>
</evidence>
<dbReference type="Gene3D" id="2.40.30.10">
    <property type="entry name" value="Translation factors"/>
    <property type="match status" value="1"/>
</dbReference>
<dbReference type="Gene3D" id="3.40.50.80">
    <property type="entry name" value="Nucleotide-binding domain of ferredoxin-NADP reductase (FNR) module"/>
    <property type="match status" value="1"/>
</dbReference>
<comment type="catalytic activity">
    <reaction evidence="9">
        <text>2 reduced [2Fe-2S]-[ferredoxin] + NADP(+) + H(+) = 2 oxidized [2Fe-2S]-[ferredoxin] + NADPH</text>
        <dbReference type="Rhea" id="RHEA:20125"/>
        <dbReference type="Rhea" id="RHEA-COMP:10000"/>
        <dbReference type="Rhea" id="RHEA-COMP:10001"/>
        <dbReference type="ChEBI" id="CHEBI:15378"/>
        <dbReference type="ChEBI" id="CHEBI:33737"/>
        <dbReference type="ChEBI" id="CHEBI:33738"/>
        <dbReference type="ChEBI" id="CHEBI:57783"/>
        <dbReference type="ChEBI" id="CHEBI:58349"/>
        <dbReference type="EC" id="1.18.1.2"/>
    </reaction>
</comment>
<dbReference type="InterPro" id="IPR051930">
    <property type="entry name" value="FNR_type-1"/>
</dbReference>
<dbReference type="GO" id="GO:0042167">
    <property type="term" value="P:heme catabolic process"/>
    <property type="evidence" value="ECO:0007669"/>
    <property type="project" value="TreeGrafter"/>
</dbReference>
<dbReference type="InterPro" id="IPR039261">
    <property type="entry name" value="FNR_nucleotide-bd"/>
</dbReference>
<evidence type="ECO:0000256" key="9">
    <source>
        <dbReference type="ARBA" id="ARBA00047776"/>
    </source>
</evidence>
<dbReference type="AlphaFoldDB" id="A0A1X6Z5G0"/>
<keyword evidence="4" id="KW-0285">Flavoprotein</keyword>
<evidence type="ECO:0000313" key="12">
    <source>
        <dbReference type="Proteomes" id="UP000193570"/>
    </source>
</evidence>
<evidence type="ECO:0000259" key="10">
    <source>
        <dbReference type="PROSITE" id="PS51384"/>
    </source>
</evidence>
<dbReference type="SUPFAM" id="SSF63380">
    <property type="entry name" value="Riboflavin synthase domain-like"/>
    <property type="match status" value="1"/>
</dbReference>
<reference evidence="11 12" key="1">
    <citation type="submission" date="2017-03" db="EMBL/GenBank/DDBJ databases">
        <authorList>
            <person name="Afonso C.L."/>
            <person name="Miller P.J."/>
            <person name="Scott M.A."/>
            <person name="Spackman E."/>
            <person name="Goraichik I."/>
            <person name="Dimitrov K.M."/>
            <person name="Suarez D.L."/>
            <person name="Swayne D.E."/>
        </authorList>
    </citation>
    <scope>NUCLEOTIDE SEQUENCE [LARGE SCALE GENOMIC DNA]</scope>
    <source>
        <strain evidence="11 12">CECT 8625</strain>
    </source>
</reference>
<keyword evidence="6" id="KW-0274">FAD</keyword>
<accession>A0A1X6Z5G0</accession>
<organism evidence="11 12">
    <name type="scientific">Roseivivax jejudonensis</name>
    <dbReference type="NCBI Taxonomy" id="1529041"/>
    <lineage>
        <taxon>Bacteria</taxon>
        <taxon>Pseudomonadati</taxon>
        <taxon>Pseudomonadota</taxon>
        <taxon>Alphaproteobacteria</taxon>
        <taxon>Rhodobacterales</taxon>
        <taxon>Roseobacteraceae</taxon>
        <taxon>Roseivivax</taxon>
    </lineage>
</organism>
<dbReference type="PROSITE" id="PS51384">
    <property type="entry name" value="FAD_FR"/>
    <property type="match status" value="1"/>
</dbReference>
<dbReference type="InterPro" id="IPR033892">
    <property type="entry name" value="FNR_bac"/>
</dbReference>
<dbReference type="Proteomes" id="UP000193570">
    <property type="component" value="Unassembled WGS sequence"/>
</dbReference>
<gene>
    <name evidence="11" type="primary">fpr</name>
    <name evidence="11" type="ORF">ROJ8625_01949</name>
</gene>
<evidence type="ECO:0000256" key="5">
    <source>
        <dbReference type="ARBA" id="ARBA00022741"/>
    </source>
</evidence>
<evidence type="ECO:0000256" key="8">
    <source>
        <dbReference type="ARBA" id="ARBA00023002"/>
    </source>
</evidence>
<dbReference type="CDD" id="cd06195">
    <property type="entry name" value="FNR1"/>
    <property type="match status" value="1"/>
</dbReference>
<evidence type="ECO:0000256" key="1">
    <source>
        <dbReference type="ARBA" id="ARBA00001974"/>
    </source>
</evidence>
<dbReference type="OrthoDB" id="9784483at2"/>
<comment type="cofactor">
    <cofactor evidence="1">
        <name>FAD</name>
        <dbReference type="ChEBI" id="CHEBI:57692"/>
    </cofactor>
</comment>
<dbReference type="RefSeq" id="WP_085791906.1">
    <property type="nucleotide sequence ID" value="NZ_FWFK01000003.1"/>
</dbReference>
<evidence type="ECO:0000256" key="7">
    <source>
        <dbReference type="ARBA" id="ARBA00022857"/>
    </source>
</evidence>
<evidence type="ECO:0000256" key="2">
    <source>
        <dbReference type="ARBA" id="ARBA00008312"/>
    </source>
</evidence>
<keyword evidence="12" id="KW-1185">Reference proteome</keyword>
<dbReference type="EC" id="1.18.1.2" evidence="3"/>
<dbReference type="SUPFAM" id="SSF52343">
    <property type="entry name" value="Ferredoxin reductase-like, C-terminal NADP-linked domain"/>
    <property type="match status" value="1"/>
</dbReference>
<dbReference type="GO" id="GO:0000166">
    <property type="term" value="F:nucleotide binding"/>
    <property type="evidence" value="ECO:0007669"/>
    <property type="project" value="UniProtKB-KW"/>
</dbReference>
<evidence type="ECO:0000256" key="3">
    <source>
        <dbReference type="ARBA" id="ARBA00013223"/>
    </source>
</evidence>
<protein>
    <recommendedName>
        <fullName evidence="3">ferredoxin--NADP(+) reductase</fullName>
        <ecNumber evidence="3">1.18.1.2</ecNumber>
    </recommendedName>
</protein>
<dbReference type="EMBL" id="FWFK01000003">
    <property type="protein sequence ID" value="SLN41084.1"/>
    <property type="molecule type" value="Genomic_DNA"/>
</dbReference>
<dbReference type="InterPro" id="IPR017927">
    <property type="entry name" value="FAD-bd_FR_type"/>
</dbReference>